<organism evidence="2 3">
    <name type="scientific">Calocera cornea HHB12733</name>
    <dbReference type="NCBI Taxonomy" id="1353952"/>
    <lineage>
        <taxon>Eukaryota</taxon>
        <taxon>Fungi</taxon>
        <taxon>Dikarya</taxon>
        <taxon>Basidiomycota</taxon>
        <taxon>Agaricomycotina</taxon>
        <taxon>Dacrymycetes</taxon>
        <taxon>Dacrymycetales</taxon>
        <taxon>Dacrymycetaceae</taxon>
        <taxon>Calocera</taxon>
    </lineage>
</organism>
<evidence type="ECO:0000313" key="2">
    <source>
        <dbReference type="EMBL" id="KZT60174.1"/>
    </source>
</evidence>
<dbReference type="PANTHER" id="PTHR43591">
    <property type="entry name" value="METHYLTRANSFERASE"/>
    <property type="match status" value="1"/>
</dbReference>
<name>A0A165I604_9BASI</name>
<dbReference type="PANTHER" id="PTHR43591:SF24">
    <property type="entry name" value="2-METHOXY-6-POLYPRENYL-1,4-BENZOQUINOL METHYLASE, MITOCHONDRIAL"/>
    <property type="match status" value="1"/>
</dbReference>
<dbReference type="GO" id="GO:0032259">
    <property type="term" value="P:methylation"/>
    <property type="evidence" value="ECO:0007669"/>
    <property type="project" value="UniProtKB-KW"/>
</dbReference>
<sequence length="294" mass="32487">MSAMPTTAAITTAFPSKDGRYYTAETYLLPSDDVERARLQAQHVVYKHYFGSELIPADLELKDGDRILDAGTGSGSWATDVAQSVSSLPVQVIGIDIEGKLLPSSGMNTQFLVQSSLDLPDEWTGKFAFIFQRLMIVAFTEDAWKRVIAEFYRALRPGGCLQLVEVDLLRVLYPEAITPPQTAKWLEGVRSLCGMRGIKPQTICKIPELLKATGFVDIQIKVSPRYTGGEQGKFTRDTAIGSQRGLKGPFLKAGGFGIANTSGEFDAFLDTVEKEWATTDFAWMWTRWTATKPI</sequence>
<dbReference type="CDD" id="cd02440">
    <property type="entry name" value="AdoMet_MTases"/>
    <property type="match status" value="1"/>
</dbReference>
<dbReference type="STRING" id="1353952.A0A165I604"/>
<dbReference type="Pfam" id="PF13649">
    <property type="entry name" value="Methyltransf_25"/>
    <property type="match status" value="1"/>
</dbReference>
<keyword evidence="2" id="KW-0489">Methyltransferase</keyword>
<dbReference type="Proteomes" id="UP000076842">
    <property type="component" value="Unassembled WGS sequence"/>
</dbReference>
<keyword evidence="3" id="KW-1185">Reference proteome</keyword>
<accession>A0A165I604</accession>
<keyword evidence="2" id="KW-0808">Transferase</keyword>
<evidence type="ECO:0000313" key="3">
    <source>
        <dbReference type="Proteomes" id="UP000076842"/>
    </source>
</evidence>
<dbReference type="AlphaFoldDB" id="A0A165I604"/>
<dbReference type="InParanoid" id="A0A165I604"/>
<dbReference type="SUPFAM" id="SSF53335">
    <property type="entry name" value="S-adenosyl-L-methionine-dependent methyltransferases"/>
    <property type="match status" value="1"/>
</dbReference>
<dbReference type="GO" id="GO:0008168">
    <property type="term" value="F:methyltransferase activity"/>
    <property type="evidence" value="ECO:0007669"/>
    <property type="project" value="UniProtKB-KW"/>
</dbReference>
<dbReference type="OrthoDB" id="184880at2759"/>
<dbReference type="Gene3D" id="3.40.50.150">
    <property type="entry name" value="Vaccinia Virus protein VP39"/>
    <property type="match status" value="1"/>
</dbReference>
<dbReference type="EMBL" id="KV423933">
    <property type="protein sequence ID" value="KZT60174.1"/>
    <property type="molecule type" value="Genomic_DNA"/>
</dbReference>
<feature type="domain" description="Methyltransferase" evidence="1">
    <location>
        <begin position="67"/>
        <end position="159"/>
    </location>
</feature>
<protein>
    <submittedName>
        <fullName evidence="2">S-adenosyl-L-methionine-dependent methyltransferase</fullName>
    </submittedName>
</protein>
<reference evidence="2 3" key="1">
    <citation type="journal article" date="2016" name="Mol. Biol. Evol.">
        <title>Comparative Genomics of Early-Diverging Mushroom-Forming Fungi Provides Insights into the Origins of Lignocellulose Decay Capabilities.</title>
        <authorList>
            <person name="Nagy L.G."/>
            <person name="Riley R."/>
            <person name="Tritt A."/>
            <person name="Adam C."/>
            <person name="Daum C."/>
            <person name="Floudas D."/>
            <person name="Sun H."/>
            <person name="Yadav J.S."/>
            <person name="Pangilinan J."/>
            <person name="Larsson K.H."/>
            <person name="Matsuura K."/>
            <person name="Barry K."/>
            <person name="Labutti K."/>
            <person name="Kuo R."/>
            <person name="Ohm R.A."/>
            <person name="Bhattacharya S.S."/>
            <person name="Shirouzu T."/>
            <person name="Yoshinaga Y."/>
            <person name="Martin F.M."/>
            <person name="Grigoriev I.V."/>
            <person name="Hibbett D.S."/>
        </authorList>
    </citation>
    <scope>NUCLEOTIDE SEQUENCE [LARGE SCALE GENOMIC DNA]</scope>
    <source>
        <strain evidence="2 3">HHB12733</strain>
    </source>
</reference>
<evidence type="ECO:0000259" key="1">
    <source>
        <dbReference type="Pfam" id="PF13649"/>
    </source>
</evidence>
<dbReference type="InterPro" id="IPR029063">
    <property type="entry name" value="SAM-dependent_MTases_sf"/>
</dbReference>
<proteinExistence type="predicted"/>
<gene>
    <name evidence="2" type="ORF">CALCODRAFT_515557</name>
</gene>
<dbReference type="InterPro" id="IPR041698">
    <property type="entry name" value="Methyltransf_25"/>
</dbReference>